<dbReference type="PANTHER" id="PTHR13992:SF21">
    <property type="entry name" value="NUCLEAR RECEPTOR COREPRESSOR 2"/>
    <property type="match status" value="1"/>
</dbReference>
<dbReference type="GO" id="GO:0000122">
    <property type="term" value="P:negative regulation of transcription by RNA polymerase II"/>
    <property type="evidence" value="ECO:0007669"/>
    <property type="project" value="TreeGrafter"/>
</dbReference>
<dbReference type="GO" id="GO:0003714">
    <property type="term" value="F:transcription corepressor activity"/>
    <property type="evidence" value="ECO:0007669"/>
    <property type="project" value="TreeGrafter"/>
</dbReference>
<accession>A0A2J8XJ07</accession>
<dbReference type="PANTHER" id="PTHR13992">
    <property type="entry name" value="NUCLEAR RECEPTOR CO-REPRESSOR RELATED NCOR"/>
    <property type="match status" value="1"/>
</dbReference>
<feature type="compositionally biased region" description="Basic and acidic residues" evidence="2">
    <location>
        <begin position="123"/>
        <end position="136"/>
    </location>
</feature>
<evidence type="ECO:0000313" key="3">
    <source>
        <dbReference type="EMBL" id="PNJ81993.1"/>
    </source>
</evidence>
<feature type="non-terminal residue" evidence="3">
    <location>
        <position position="1"/>
    </location>
</feature>
<comment type="similarity">
    <text evidence="1">Belongs to the N-CoR nuclear receptor corepressors family.</text>
</comment>
<evidence type="ECO:0000256" key="1">
    <source>
        <dbReference type="ARBA" id="ARBA00010097"/>
    </source>
</evidence>
<comment type="caution">
    <text evidence="3">The sequence shown here is derived from an EMBL/GenBank/DDBJ whole genome shotgun (WGS) entry which is preliminary data.</text>
</comment>
<dbReference type="AlphaFoldDB" id="A0A2J8XJ07"/>
<feature type="compositionally biased region" description="Low complexity" evidence="2">
    <location>
        <begin position="95"/>
        <end position="111"/>
    </location>
</feature>
<name>A0A2J8XJ07_PONAB</name>
<gene>
    <name evidence="3" type="ORF">CR201_G0000750</name>
</gene>
<reference evidence="3" key="1">
    <citation type="submission" date="2017-12" db="EMBL/GenBank/DDBJ databases">
        <title>High-resolution comparative analysis of great ape genomes.</title>
        <authorList>
            <person name="Pollen A."/>
            <person name="Hastie A."/>
            <person name="Hormozdiari F."/>
            <person name="Dougherty M."/>
            <person name="Liu R."/>
            <person name="Chaisson M."/>
            <person name="Hoppe E."/>
            <person name="Hill C."/>
            <person name="Pang A."/>
            <person name="Hillier L."/>
            <person name="Baker C."/>
            <person name="Armstrong J."/>
            <person name="Shendure J."/>
            <person name="Paten B."/>
            <person name="Wilson R."/>
            <person name="Chao H."/>
            <person name="Schneider V."/>
            <person name="Ventura M."/>
            <person name="Kronenberg Z."/>
            <person name="Murali S."/>
            <person name="Gordon D."/>
            <person name="Cantsilieris S."/>
            <person name="Munson K."/>
            <person name="Nelson B."/>
            <person name="Raja A."/>
            <person name="Underwood J."/>
            <person name="Diekhans M."/>
            <person name="Fiddes I."/>
            <person name="Haussler D."/>
            <person name="Eichler E."/>
        </authorList>
    </citation>
    <scope>NUCLEOTIDE SEQUENCE [LARGE SCALE GENOMIC DNA]</scope>
    <source>
        <strain evidence="3">Susie</strain>
    </source>
</reference>
<feature type="non-terminal residue" evidence="3">
    <location>
        <position position="221"/>
    </location>
</feature>
<sequence length="221" mass="23830">RHLAPNPTYPHLYPPYLIRGYPDTAALENRQTIINDYITSQQMHHNAATAMAQRADMLRGLSPRESSLALNYAAGPRGTQATAMDRLAYLPTAPQPFSSRHSSSPLSPGGPTHLTKPTTTSSSERDRDRDREREKSILTSTTTVEHAPIWRPGTEQSSSSSGSSGGGGGSSSRPASHSHTHQHSPISPRTQDALQQRPSVLHNTGMKGIITAVEPSTPTVL</sequence>
<dbReference type="GO" id="GO:0000785">
    <property type="term" value="C:chromatin"/>
    <property type="evidence" value="ECO:0007669"/>
    <property type="project" value="TreeGrafter"/>
</dbReference>
<feature type="compositionally biased region" description="Polar residues" evidence="2">
    <location>
        <begin position="183"/>
        <end position="192"/>
    </location>
</feature>
<feature type="region of interest" description="Disordered" evidence="2">
    <location>
        <begin position="92"/>
        <end position="192"/>
    </location>
</feature>
<evidence type="ECO:0000256" key="2">
    <source>
        <dbReference type="SAM" id="MobiDB-lite"/>
    </source>
</evidence>
<organism evidence="3">
    <name type="scientific">Pongo abelii</name>
    <name type="common">Sumatran orangutan</name>
    <name type="synonym">Pongo pygmaeus abelii</name>
    <dbReference type="NCBI Taxonomy" id="9601"/>
    <lineage>
        <taxon>Eukaryota</taxon>
        <taxon>Metazoa</taxon>
        <taxon>Chordata</taxon>
        <taxon>Craniata</taxon>
        <taxon>Vertebrata</taxon>
        <taxon>Euteleostomi</taxon>
        <taxon>Mammalia</taxon>
        <taxon>Eutheria</taxon>
        <taxon>Euarchontoglires</taxon>
        <taxon>Primates</taxon>
        <taxon>Haplorrhini</taxon>
        <taxon>Catarrhini</taxon>
        <taxon>Hominidae</taxon>
        <taxon>Pongo</taxon>
    </lineage>
</organism>
<proteinExistence type="inferred from homology"/>
<protein>
    <submittedName>
        <fullName evidence="3">NCOR2 isoform 17</fullName>
    </submittedName>
</protein>
<dbReference type="InterPro" id="IPR051571">
    <property type="entry name" value="N-CoR_corepressor"/>
</dbReference>
<dbReference type="EMBL" id="NDHI03003364">
    <property type="protein sequence ID" value="PNJ81993.1"/>
    <property type="molecule type" value="Genomic_DNA"/>
</dbReference>